<dbReference type="CDD" id="cd07914">
    <property type="entry name" value="IGPD"/>
    <property type="match status" value="1"/>
</dbReference>
<evidence type="ECO:0000256" key="5">
    <source>
        <dbReference type="ARBA" id="ARBA00023239"/>
    </source>
</evidence>
<proteinExistence type="inferred from homology"/>
<evidence type="ECO:0000256" key="1">
    <source>
        <dbReference type="ARBA" id="ARBA00005047"/>
    </source>
</evidence>
<dbReference type="PROSITE" id="PS00954">
    <property type="entry name" value="IGP_DEHYDRATASE_1"/>
    <property type="match status" value="1"/>
</dbReference>
<evidence type="ECO:0000256" key="6">
    <source>
        <dbReference type="HAMAP-Rule" id="MF_00076"/>
    </source>
</evidence>
<dbReference type="SUPFAM" id="SSF54211">
    <property type="entry name" value="Ribosomal protein S5 domain 2-like"/>
    <property type="match status" value="2"/>
</dbReference>
<sequence>MAHCPNEAIRSVKPACHLRVILARADCMARAKRYRAAMRRAEIHRNTAETQIDVTVNLDGTGLYSVSTGIGFLDHMIEQLSRHSLIDIDVKTVGDLHVDQHHTTEDTAIAIGEAVARALGDKRGISRYGTAYAPMDETLTRVALDISGRPWLVFKAPFTVQRLGEWDTELIEHWFQSFAQAAGITLHVENLYGGNNHHVVESCFKGLARALRQAVEIDQRKADAIPSTKGML</sequence>
<evidence type="ECO:0000256" key="3">
    <source>
        <dbReference type="ARBA" id="ARBA00022605"/>
    </source>
</evidence>
<organism evidence="8 9">
    <name type="scientific">Sphingobium baderi LL03</name>
    <dbReference type="NCBI Taxonomy" id="1114964"/>
    <lineage>
        <taxon>Bacteria</taxon>
        <taxon>Pseudomonadati</taxon>
        <taxon>Pseudomonadota</taxon>
        <taxon>Alphaproteobacteria</taxon>
        <taxon>Sphingomonadales</taxon>
        <taxon>Sphingomonadaceae</taxon>
        <taxon>Sphingobium</taxon>
    </lineage>
</organism>
<evidence type="ECO:0000256" key="2">
    <source>
        <dbReference type="ARBA" id="ARBA00016664"/>
    </source>
</evidence>
<comment type="subcellular location">
    <subcellularLocation>
        <location evidence="6 7">Cytoplasm</location>
    </subcellularLocation>
</comment>
<accession>T0GMW7</accession>
<evidence type="ECO:0000313" key="9">
    <source>
        <dbReference type="Proteomes" id="UP000015524"/>
    </source>
</evidence>
<evidence type="ECO:0000313" key="8">
    <source>
        <dbReference type="EMBL" id="EQB01353.1"/>
    </source>
</evidence>
<dbReference type="AlphaFoldDB" id="T0GMW7"/>
<dbReference type="GO" id="GO:0000105">
    <property type="term" value="P:L-histidine biosynthetic process"/>
    <property type="evidence" value="ECO:0007669"/>
    <property type="project" value="UniProtKB-UniRule"/>
</dbReference>
<protein>
    <recommendedName>
        <fullName evidence="2 6">Imidazoleglycerol-phosphate dehydratase</fullName>
        <shortName evidence="6">IGPD</shortName>
        <ecNumber evidence="6 7">4.2.1.19</ecNumber>
    </recommendedName>
</protein>
<gene>
    <name evidence="6 8" type="primary">hisB</name>
    <name evidence="8" type="ORF">L485_10790</name>
</gene>
<dbReference type="NCBIfam" id="NF002114">
    <property type="entry name" value="PRK00951.2-4"/>
    <property type="match status" value="1"/>
</dbReference>
<dbReference type="PATRIC" id="fig|1114964.3.peg.2105"/>
<keyword evidence="9" id="KW-1185">Reference proteome</keyword>
<dbReference type="InterPro" id="IPR020568">
    <property type="entry name" value="Ribosomal_Su5_D2-typ_SF"/>
</dbReference>
<dbReference type="EMBL" id="ATIB01000060">
    <property type="protein sequence ID" value="EQB01353.1"/>
    <property type="molecule type" value="Genomic_DNA"/>
</dbReference>
<keyword evidence="6" id="KW-0963">Cytoplasm</keyword>
<dbReference type="UniPathway" id="UPA00031">
    <property type="reaction ID" value="UER00011"/>
</dbReference>
<comment type="pathway">
    <text evidence="1 6 7">Amino-acid biosynthesis; L-histidine biosynthesis; L-histidine from 5-phospho-alpha-D-ribose 1-diphosphate: step 6/9.</text>
</comment>
<comment type="caution">
    <text evidence="8">The sequence shown here is derived from an EMBL/GenBank/DDBJ whole genome shotgun (WGS) entry which is preliminary data.</text>
</comment>
<dbReference type="InterPro" id="IPR038494">
    <property type="entry name" value="IGPD_sf"/>
</dbReference>
<comment type="similarity">
    <text evidence="6 7">Belongs to the imidazoleglycerol-phosphate dehydratase family.</text>
</comment>
<dbReference type="PANTHER" id="PTHR23133:SF2">
    <property type="entry name" value="IMIDAZOLEGLYCEROL-PHOSPHATE DEHYDRATASE"/>
    <property type="match status" value="1"/>
</dbReference>
<dbReference type="Proteomes" id="UP000015524">
    <property type="component" value="Unassembled WGS sequence"/>
</dbReference>
<dbReference type="Pfam" id="PF00475">
    <property type="entry name" value="IGPD"/>
    <property type="match status" value="1"/>
</dbReference>
<reference evidence="8 9" key="1">
    <citation type="journal article" date="2013" name="Genome Announc.">
        <title>Draft Genome Sequence of a Hexachlorocyclohexane-Degrading Bacterium, Sphingobium baderi Strain LL03T.</title>
        <authorList>
            <person name="Kaur J."/>
            <person name="Verma H."/>
            <person name="Tripathi C."/>
            <person name="Khurana J.P."/>
            <person name="Lal R."/>
        </authorList>
    </citation>
    <scope>NUCLEOTIDE SEQUENCE [LARGE SCALE GENOMIC DNA]</scope>
    <source>
        <strain evidence="8 9">LL03</strain>
    </source>
</reference>
<keyword evidence="5 6" id="KW-0456">Lyase</keyword>
<evidence type="ECO:0000256" key="7">
    <source>
        <dbReference type="RuleBase" id="RU000599"/>
    </source>
</evidence>
<keyword evidence="4 6" id="KW-0368">Histidine biosynthesis</keyword>
<dbReference type="eggNOG" id="COG0131">
    <property type="taxonomic scope" value="Bacteria"/>
</dbReference>
<name>T0GMW7_9SPHN</name>
<dbReference type="InterPro" id="IPR020565">
    <property type="entry name" value="ImidazoleglycerP_deHydtase_CS"/>
</dbReference>
<dbReference type="PROSITE" id="PS00955">
    <property type="entry name" value="IGP_DEHYDRATASE_2"/>
    <property type="match status" value="1"/>
</dbReference>
<dbReference type="PANTHER" id="PTHR23133">
    <property type="entry name" value="IMIDAZOLEGLYCEROL-PHOSPHATE DEHYDRATASE HIS7"/>
    <property type="match status" value="1"/>
</dbReference>
<dbReference type="NCBIfam" id="NF002109">
    <property type="entry name" value="PRK00951.1-5"/>
    <property type="match status" value="1"/>
</dbReference>
<dbReference type="InterPro" id="IPR000807">
    <property type="entry name" value="ImidazoleglycerolP_deHydtase"/>
</dbReference>
<keyword evidence="3 6" id="KW-0028">Amino-acid biosynthesis</keyword>
<dbReference type="FunFam" id="3.30.230.40:FF:000003">
    <property type="entry name" value="Imidazoleglycerol-phosphate dehydratase HisB"/>
    <property type="match status" value="1"/>
</dbReference>
<evidence type="ECO:0000256" key="4">
    <source>
        <dbReference type="ARBA" id="ARBA00023102"/>
    </source>
</evidence>
<dbReference type="HAMAP" id="MF_00076">
    <property type="entry name" value="HisB"/>
    <property type="match status" value="1"/>
</dbReference>
<dbReference type="NCBIfam" id="NF002111">
    <property type="entry name" value="PRK00951.2-1"/>
    <property type="match status" value="1"/>
</dbReference>
<dbReference type="FunFam" id="3.30.230.40:FF:000001">
    <property type="entry name" value="Imidazoleglycerol-phosphate dehydratase HisB"/>
    <property type="match status" value="1"/>
</dbReference>
<dbReference type="Gene3D" id="3.30.230.40">
    <property type="entry name" value="Imidazole glycerol phosphate dehydratase, domain 1"/>
    <property type="match status" value="2"/>
</dbReference>
<dbReference type="EC" id="4.2.1.19" evidence="6 7"/>
<dbReference type="GO" id="GO:0004424">
    <property type="term" value="F:imidazoleglycerol-phosphate dehydratase activity"/>
    <property type="evidence" value="ECO:0007669"/>
    <property type="project" value="UniProtKB-UniRule"/>
</dbReference>
<comment type="catalytic activity">
    <reaction evidence="6 7">
        <text>D-erythro-1-(imidazol-4-yl)glycerol 3-phosphate = 3-(imidazol-4-yl)-2-oxopropyl phosphate + H2O</text>
        <dbReference type="Rhea" id="RHEA:11040"/>
        <dbReference type="ChEBI" id="CHEBI:15377"/>
        <dbReference type="ChEBI" id="CHEBI:57766"/>
        <dbReference type="ChEBI" id="CHEBI:58278"/>
        <dbReference type="EC" id="4.2.1.19"/>
    </reaction>
</comment>
<dbReference type="GO" id="GO:0005737">
    <property type="term" value="C:cytoplasm"/>
    <property type="evidence" value="ECO:0007669"/>
    <property type="project" value="UniProtKB-SubCell"/>
</dbReference>